<dbReference type="RefSeq" id="WP_094205265.1">
    <property type="nucleotide sequence ID" value="NZ_BAAAWC010000007.1"/>
</dbReference>
<dbReference type="PANTHER" id="PTHR46566:SF5">
    <property type="entry name" value="1-PHOSPHOFRUCTOKINASE"/>
    <property type="match status" value="1"/>
</dbReference>
<dbReference type="EMBL" id="NDYC01000009">
    <property type="protein sequence ID" value="OXZ28656.1"/>
    <property type="molecule type" value="Genomic_DNA"/>
</dbReference>
<protein>
    <recommendedName>
        <fullName evidence="6">Tagatose-6-phosphate kinase</fullName>
        <ecNumber evidence="6">2.7.1.144</ecNumber>
    </recommendedName>
</protein>
<dbReference type="GO" id="GO:0005829">
    <property type="term" value="C:cytosol"/>
    <property type="evidence" value="ECO:0007669"/>
    <property type="project" value="TreeGrafter"/>
</dbReference>
<dbReference type="InterPro" id="IPR011611">
    <property type="entry name" value="PfkB_dom"/>
</dbReference>
<dbReference type="Pfam" id="PF00294">
    <property type="entry name" value="PfkB"/>
    <property type="match status" value="1"/>
</dbReference>
<dbReference type="NCBIfam" id="TIGR03168">
    <property type="entry name" value="1-PFK"/>
    <property type="match status" value="1"/>
</dbReference>
<evidence type="ECO:0000313" key="9">
    <source>
        <dbReference type="Proteomes" id="UP000215413"/>
    </source>
</evidence>
<dbReference type="GO" id="GO:2001059">
    <property type="term" value="P:D-tagatose 6-phosphate catabolic process"/>
    <property type="evidence" value="ECO:0007669"/>
    <property type="project" value="UniProtKB-UniPathway"/>
</dbReference>
<dbReference type="SUPFAM" id="SSF53613">
    <property type="entry name" value="Ribokinase-like"/>
    <property type="match status" value="1"/>
</dbReference>
<feature type="domain" description="Carbohydrate kinase PfkB" evidence="7">
    <location>
        <begin position="11"/>
        <end position="293"/>
    </location>
</feature>
<dbReference type="GO" id="GO:0005988">
    <property type="term" value="P:lactose metabolic process"/>
    <property type="evidence" value="ECO:0007669"/>
    <property type="project" value="UniProtKB-KW"/>
</dbReference>
<keyword evidence="3 6" id="KW-0547">Nucleotide-binding</keyword>
<reference evidence="9" key="1">
    <citation type="submission" date="2017-04" db="EMBL/GenBank/DDBJ databases">
        <title>Finegoldia magna isolated from orthopedic joint implant-associated infections.</title>
        <authorList>
            <person name="Bjorklund S."/>
            <person name="Bruggemann H."/>
            <person name="Jensen A."/>
            <person name="Hellmark B."/>
            <person name="Soderquist B."/>
        </authorList>
    </citation>
    <scope>NUCLEOTIDE SEQUENCE [LARGE SCALE GENOMIC DNA]</scope>
    <source>
        <strain evidence="9">CCUG 54800</strain>
    </source>
</reference>
<dbReference type="GO" id="GO:0005524">
    <property type="term" value="F:ATP binding"/>
    <property type="evidence" value="ECO:0007669"/>
    <property type="project" value="UniProtKB-KW"/>
</dbReference>
<dbReference type="Proteomes" id="UP000215413">
    <property type="component" value="Unassembled WGS sequence"/>
</dbReference>
<dbReference type="Gene3D" id="3.40.1190.20">
    <property type="match status" value="1"/>
</dbReference>
<dbReference type="EC" id="2.7.1.144" evidence="6"/>
<dbReference type="GO" id="GO:0009024">
    <property type="term" value="F:tagatose-6-phosphate kinase activity"/>
    <property type="evidence" value="ECO:0007669"/>
    <property type="project" value="UniProtKB-EC"/>
</dbReference>
<keyword evidence="4 8" id="KW-0418">Kinase</keyword>
<dbReference type="InterPro" id="IPR017583">
    <property type="entry name" value="Tagatose/fructose_Pkinase"/>
</dbReference>
<name>A0A233V8D3_FINMA</name>
<keyword evidence="2 6" id="KW-0808">Transferase</keyword>
<evidence type="ECO:0000256" key="3">
    <source>
        <dbReference type="ARBA" id="ARBA00022741"/>
    </source>
</evidence>
<dbReference type="PIRSF" id="PIRSF000535">
    <property type="entry name" value="1PFK/6PFK/LacC"/>
    <property type="match status" value="1"/>
</dbReference>
<evidence type="ECO:0000259" key="7">
    <source>
        <dbReference type="Pfam" id="PF00294"/>
    </source>
</evidence>
<dbReference type="AlphaFoldDB" id="A0A233V8D3"/>
<comment type="similarity">
    <text evidence="6">Belongs to the carbohydrate kinase PfkB family. LacC subfamily.</text>
</comment>
<evidence type="ECO:0000256" key="2">
    <source>
        <dbReference type="ARBA" id="ARBA00022679"/>
    </source>
</evidence>
<dbReference type="UniPathway" id="UPA00704">
    <property type="reaction ID" value="UER00715"/>
</dbReference>
<dbReference type="PANTHER" id="PTHR46566">
    <property type="entry name" value="1-PHOSPHOFRUCTOKINASE-RELATED"/>
    <property type="match status" value="1"/>
</dbReference>
<comment type="catalytic activity">
    <reaction evidence="6">
        <text>D-tagatofuranose 6-phosphate + ATP = D-tagatofuranose 1,6-bisphosphate + ADP + H(+)</text>
        <dbReference type="Rhea" id="RHEA:12420"/>
        <dbReference type="ChEBI" id="CHEBI:15378"/>
        <dbReference type="ChEBI" id="CHEBI:30616"/>
        <dbReference type="ChEBI" id="CHEBI:58694"/>
        <dbReference type="ChEBI" id="CHEBI:58695"/>
        <dbReference type="ChEBI" id="CHEBI:456216"/>
        <dbReference type="EC" id="2.7.1.144"/>
    </reaction>
</comment>
<gene>
    <name evidence="8" type="ORF">B9N49_01780</name>
</gene>
<dbReference type="InterPro" id="IPR029056">
    <property type="entry name" value="Ribokinase-like"/>
</dbReference>
<evidence type="ECO:0000256" key="1">
    <source>
        <dbReference type="ARBA" id="ARBA00005380"/>
    </source>
</evidence>
<evidence type="ECO:0000256" key="6">
    <source>
        <dbReference type="PIRNR" id="PIRNR000535"/>
    </source>
</evidence>
<proteinExistence type="inferred from homology"/>
<comment type="pathway">
    <text evidence="6">Carbohydrate metabolism; D-tagatose 6-phosphate degradation; D-glyceraldehyde 3-phosphate and glycerone phosphate from D-tagatose 6-phosphate: step 1/2.</text>
</comment>
<comment type="caution">
    <text evidence="8">The sequence shown here is derived from an EMBL/GenBank/DDBJ whole genome shotgun (WGS) entry which is preliminary data.</text>
</comment>
<organism evidence="8 9">
    <name type="scientific">Finegoldia magna</name>
    <name type="common">Peptostreptococcus magnus</name>
    <dbReference type="NCBI Taxonomy" id="1260"/>
    <lineage>
        <taxon>Bacteria</taxon>
        <taxon>Bacillati</taxon>
        <taxon>Bacillota</taxon>
        <taxon>Tissierellia</taxon>
        <taxon>Tissierellales</taxon>
        <taxon>Peptoniphilaceae</taxon>
        <taxon>Finegoldia</taxon>
    </lineage>
</organism>
<keyword evidence="6" id="KW-0423">Lactose metabolism</keyword>
<comment type="similarity">
    <text evidence="1">Belongs to the carbohydrate kinase pfkB family.</text>
</comment>
<evidence type="ECO:0000256" key="4">
    <source>
        <dbReference type="ARBA" id="ARBA00022777"/>
    </source>
</evidence>
<keyword evidence="5 6" id="KW-0067">ATP-binding</keyword>
<evidence type="ECO:0000256" key="5">
    <source>
        <dbReference type="ARBA" id="ARBA00022840"/>
    </source>
</evidence>
<dbReference type="GO" id="GO:0008443">
    <property type="term" value="F:phosphofructokinase activity"/>
    <property type="evidence" value="ECO:0007669"/>
    <property type="project" value="TreeGrafter"/>
</dbReference>
<accession>A0A233V8D3</accession>
<evidence type="ECO:0000313" key="8">
    <source>
        <dbReference type="EMBL" id="OXZ28656.1"/>
    </source>
</evidence>
<sequence>MILCITANPAIDVIYEMDELDTNGVNVVDDAYKTPGGKGINVSKVLDLLRADFMVTGFIGGSNGDYVIDKLDDVNIKHDFIFTNVDTRNCIRVIHGDKQFEIFEKTNKIDSRFERTFMSLIKEIGKNYNIAVISGSLMNGLSEDFVEETMDILKANSKIILDTNGQVTKKVLENNYKPFAIKPNFYEFKEIIGLTEDISSEDFINKDSEYLKNIFENELLDDIEIVLVTNGKYGAILKYKDNLYRISVPQYKIQRTVGSGDATVAGLAKFLDDEEGVMETVLKALSLGVLNARVSEVEKLDADKINEVAEQINVELL</sequence>